<reference evidence="3" key="1">
    <citation type="submission" date="2016-04" db="EMBL/GenBank/DDBJ databases">
        <title>Cephalotus genome sequencing.</title>
        <authorList>
            <person name="Fukushima K."/>
            <person name="Hasebe M."/>
            <person name="Fang X."/>
        </authorList>
    </citation>
    <scope>NUCLEOTIDE SEQUENCE [LARGE SCALE GENOMIC DNA]</scope>
    <source>
        <strain evidence="3">cv. St1</strain>
    </source>
</reference>
<dbReference type="InterPro" id="IPR053772">
    <property type="entry name" value="At1g61320/At1g61330-like"/>
</dbReference>
<dbReference type="EMBL" id="BDDD01000302">
    <property type="protein sequence ID" value="GAV63318.1"/>
    <property type="molecule type" value="Genomic_DNA"/>
</dbReference>
<dbReference type="PANTHER" id="PTHR34145">
    <property type="entry name" value="OS02G0105600 PROTEIN"/>
    <property type="match status" value="1"/>
</dbReference>
<dbReference type="Pfam" id="PF23622">
    <property type="entry name" value="LRR_At1g61320_AtMIF1"/>
    <property type="match status" value="1"/>
</dbReference>
<sequence length="434" mass="49770">MRKEHQGRRTEEDKSVINSDTHCTKTDYISSLPDEILSELLSLLTTRDACRASGTSKRWRNLWRSMPELNFDGTQMFKLQKKLFAARVCNSHQFVSTVDQYLNLYAGQNMKKLSICYELGENHTLFLDGWITFAATKGVEMLDLDLSGKKKYPYDALRIGCYVFPCHLLSPGAVSKLECLMLSTVILGPMTDQFRNLKQLTLHRVILNPTHVETIFSSCSKLMFLELSRCGLPDSKLCIRSRSLKFVNLNDCETLKEIEFCSKSITKFHYFGLIGQVELSFSEVSNIEVVRFCSTSGENFLSQLRRSLPQIKSLHTWITTDQLKFLGCGTFTNIEYLELSIIGRNQFDNEKMSPVIKSCPLLKTLVIHETCHEGPLDDGQSRGYGYAPANEVDHHHHLKQVKIEAFSITWSYLELHWLCHIFVETCCCTRAYVY</sequence>
<evidence type="ECO:0000313" key="3">
    <source>
        <dbReference type="Proteomes" id="UP000187406"/>
    </source>
</evidence>
<dbReference type="InParanoid" id="A0A1Q3B5N8"/>
<evidence type="ECO:0000313" key="2">
    <source>
        <dbReference type="EMBL" id="GAV63318.1"/>
    </source>
</evidence>
<dbReference type="InterPro" id="IPR055357">
    <property type="entry name" value="LRR_At1g61320_AtMIF1"/>
</dbReference>
<protein>
    <submittedName>
        <fullName evidence="2">F-box domain-containing protein</fullName>
    </submittedName>
</protein>
<dbReference type="Proteomes" id="UP000187406">
    <property type="component" value="Unassembled WGS sequence"/>
</dbReference>
<dbReference type="SUPFAM" id="SSF81383">
    <property type="entry name" value="F-box domain"/>
    <property type="match status" value="1"/>
</dbReference>
<dbReference type="Gene3D" id="1.20.1280.50">
    <property type="match status" value="1"/>
</dbReference>
<dbReference type="Gene3D" id="3.80.10.10">
    <property type="entry name" value="Ribonuclease Inhibitor"/>
    <property type="match status" value="1"/>
</dbReference>
<dbReference type="OrthoDB" id="1932213at2759"/>
<organism evidence="2 3">
    <name type="scientific">Cephalotus follicularis</name>
    <name type="common">Albany pitcher plant</name>
    <dbReference type="NCBI Taxonomy" id="3775"/>
    <lineage>
        <taxon>Eukaryota</taxon>
        <taxon>Viridiplantae</taxon>
        <taxon>Streptophyta</taxon>
        <taxon>Embryophyta</taxon>
        <taxon>Tracheophyta</taxon>
        <taxon>Spermatophyta</taxon>
        <taxon>Magnoliopsida</taxon>
        <taxon>eudicotyledons</taxon>
        <taxon>Gunneridae</taxon>
        <taxon>Pentapetalae</taxon>
        <taxon>rosids</taxon>
        <taxon>fabids</taxon>
        <taxon>Oxalidales</taxon>
        <taxon>Cephalotaceae</taxon>
        <taxon>Cephalotus</taxon>
    </lineage>
</organism>
<feature type="domain" description="F-box" evidence="1">
    <location>
        <begin position="26"/>
        <end position="74"/>
    </location>
</feature>
<keyword evidence="3" id="KW-1185">Reference proteome</keyword>
<dbReference type="PANTHER" id="PTHR34145:SF28">
    <property type="entry name" value="F-BOX DOMAIN-CONTAINING PROTEIN"/>
    <property type="match status" value="1"/>
</dbReference>
<proteinExistence type="predicted"/>
<comment type="caution">
    <text evidence="2">The sequence shown here is derived from an EMBL/GenBank/DDBJ whole genome shotgun (WGS) entry which is preliminary data.</text>
</comment>
<accession>A0A1Q3B5N8</accession>
<dbReference type="InterPro" id="IPR036047">
    <property type="entry name" value="F-box-like_dom_sf"/>
</dbReference>
<dbReference type="PROSITE" id="PS50181">
    <property type="entry name" value="FBOX"/>
    <property type="match status" value="1"/>
</dbReference>
<dbReference type="InterPro" id="IPR032675">
    <property type="entry name" value="LRR_dom_sf"/>
</dbReference>
<name>A0A1Q3B5N8_CEPFO</name>
<dbReference type="AlphaFoldDB" id="A0A1Q3B5N8"/>
<evidence type="ECO:0000259" key="1">
    <source>
        <dbReference type="PROSITE" id="PS50181"/>
    </source>
</evidence>
<dbReference type="Pfam" id="PF00646">
    <property type="entry name" value="F-box"/>
    <property type="match status" value="1"/>
</dbReference>
<dbReference type="SUPFAM" id="SSF52047">
    <property type="entry name" value="RNI-like"/>
    <property type="match status" value="1"/>
</dbReference>
<gene>
    <name evidence="2" type="ORF">CFOL_v3_06837</name>
</gene>
<dbReference type="STRING" id="3775.A0A1Q3B5N8"/>
<dbReference type="SMART" id="SM00256">
    <property type="entry name" value="FBOX"/>
    <property type="match status" value="1"/>
</dbReference>
<dbReference type="InterPro" id="IPR001810">
    <property type="entry name" value="F-box_dom"/>
</dbReference>